<gene>
    <name evidence="3" type="primary">6054492</name>
    <name evidence="2" type="ORF">CpipJ_CPIJ019926</name>
</gene>
<dbReference type="InParanoid" id="B0XL73"/>
<feature type="transmembrane region" description="Helical" evidence="1">
    <location>
        <begin position="12"/>
        <end position="30"/>
    </location>
</feature>
<keyword evidence="1" id="KW-1133">Transmembrane helix</keyword>
<protein>
    <submittedName>
        <fullName evidence="2 3">Uncharacterized protein</fullName>
    </submittedName>
</protein>
<dbReference type="HOGENOM" id="CLU_2910706_0_0_1"/>
<reference evidence="3" key="2">
    <citation type="submission" date="2020-05" db="UniProtKB">
        <authorList>
            <consortium name="EnsemblMetazoa"/>
        </authorList>
    </citation>
    <scope>IDENTIFICATION</scope>
    <source>
        <strain evidence="3">JHB</strain>
    </source>
</reference>
<dbReference type="Proteomes" id="UP000002320">
    <property type="component" value="Unassembled WGS sequence"/>
</dbReference>
<sequence length="62" mass="6996">VRSFVEPSFDRVYAFVVVAIVIFSFVHFDAKSATGHTSRARGLVKACSLFRTWCELLINTTQ</sequence>
<keyword evidence="1" id="KW-0472">Membrane</keyword>
<evidence type="ECO:0000256" key="1">
    <source>
        <dbReference type="SAM" id="Phobius"/>
    </source>
</evidence>
<organism>
    <name type="scientific">Culex quinquefasciatus</name>
    <name type="common">Southern house mosquito</name>
    <name type="synonym">Culex pungens</name>
    <dbReference type="NCBI Taxonomy" id="7176"/>
    <lineage>
        <taxon>Eukaryota</taxon>
        <taxon>Metazoa</taxon>
        <taxon>Ecdysozoa</taxon>
        <taxon>Arthropoda</taxon>
        <taxon>Hexapoda</taxon>
        <taxon>Insecta</taxon>
        <taxon>Pterygota</taxon>
        <taxon>Neoptera</taxon>
        <taxon>Endopterygota</taxon>
        <taxon>Diptera</taxon>
        <taxon>Nematocera</taxon>
        <taxon>Culicoidea</taxon>
        <taxon>Culicidae</taxon>
        <taxon>Culicinae</taxon>
        <taxon>Culicini</taxon>
        <taxon>Culex</taxon>
        <taxon>Culex</taxon>
    </lineage>
</organism>
<dbReference type="AlphaFoldDB" id="B0XL73"/>
<name>B0XL73_CULQU</name>
<dbReference type="VEuPathDB" id="VectorBase:CPIJ019926"/>
<evidence type="ECO:0000313" key="2">
    <source>
        <dbReference type="EMBL" id="EDS33602.1"/>
    </source>
</evidence>
<dbReference type="EnsemblMetazoa" id="CPIJ019926-RA">
    <property type="protein sequence ID" value="CPIJ019926-PA"/>
    <property type="gene ID" value="CPIJ019926"/>
</dbReference>
<dbReference type="EMBL" id="DS234315">
    <property type="protein sequence ID" value="EDS33602.1"/>
    <property type="molecule type" value="Genomic_DNA"/>
</dbReference>
<reference evidence="2" key="1">
    <citation type="submission" date="2007-03" db="EMBL/GenBank/DDBJ databases">
        <title>Annotation of Culex pipiens quinquefasciatus.</title>
        <authorList>
            <consortium name="The Broad Institute Genome Sequencing Platform"/>
            <person name="Atkinson P.W."/>
            <person name="Hemingway J."/>
            <person name="Christensen B.M."/>
            <person name="Higgs S."/>
            <person name="Kodira C."/>
            <person name="Hannick L."/>
            <person name="Megy K."/>
            <person name="O'Leary S."/>
            <person name="Pearson M."/>
            <person name="Haas B.J."/>
            <person name="Mauceli E."/>
            <person name="Wortman J.R."/>
            <person name="Lee N.H."/>
            <person name="Guigo R."/>
            <person name="Stanke M."/>
            <person name="Alvarado L."/>
            <person name="Amedeo P."/>
            <person name="Antoine C.H."/>
            <person name="Arensburger P."/>
            <person name="Bidwell S.L."/>
            <person name="Crawford M."/>
            <person name="Camaro F."/>
            <person name="Devon K."/>
            <person name="Engels R."/>
            <person name="Hammond M."/>
            <person name="Howarth C."/>
            <person name="Koehrsen M."/>
            <person name="Lawson D."/>
            <person name="Montgomery P."/>
            <person name="Nene V."/>
            <person name="Nusbaum C."/>
            <person name="Puiu D."/>
            <person name="Romero-Severson J."/>
            <person name="Severson D.W."/>
            <person name="Shumway M."/>
            <person name="Sisk P."/>
            <person name="Stolte C."/>
            <person name="Zeng Q."/>
            <person name="Eisenstadt E."/>
            <person name="Fraser-Liggett C."/>
            <person name="Strausberg R."/>
            <person name="Galagan J."/>
            <person name="Birren B."/>
            <person name="Collins F.H."/>
        </authorList>
    </citation>
    <scope>NUCLEOTIDE SEQUENCE [LARGE SCALE GENOMIC DNA]</scope>
    <source>
        <strain evidence="2">JHB</strain>
    </source>
</reference>
<accession>B0XL73</accession>
<feature type="non-terminal residue" evidence="2">
    <location>
        <position position="1"/>
    </location>
</feature>
<evidence type="ECO:0000313" key="4">
    <source>
        <dbReference type="Proteomes" id="UP000002320"/>
    </source>
</evidence>
<keyword evidence="1" id="KW-0812">Transmembrane</keyword>
<keyword evidence="4" id="KW-1185">Reference proteome</keyword>
<proteinExistence type="predicted"/>
<dbReference type="KEGG" id="cqu:CpipJ_CPIJ019926"/>
<evidence type="ECO:0000313" key="3">
    <source>
        <dbReference type="EnsemblMetazoa" id="CPIJ019926-PA"/>
    </source>
</evidence>